<dbReference type="PANTHER" id="PTHR34826:SF2">
    <property type="entry name" value="UPF0590 PROTEIN C409.17C"/>
    <property type="match status" value="1"/>
</dbReference>
<gene>
    <name evidence="3" type="ORF">CPB84DRAFT_1845829</name>
</gene>
<dbReference type="Proteomes" id="UP000724874">
    <property type="component" value="Unassembled WGS sequence"/>
</dbReference>
<evidence type="ECO:0000313" key="4">
    <source>
        <dbReference type="Proteomes" id="UP000724874"/>
    </source>
</evidence>
<organism evidence="3 4">
    <name type="scientific">Gymnopilus junonius</name>
    <name type="common">Spectacular rustgill mushroom</name>
    <name type="synonym">Gymnopilus spectabilis subsp. junonius</name>
    <dbReference type="NCBI Taxonomy" id="109634"/>
    <lineage>
        <taxon>Eukaryota</taxon>
        <taxon>Fungi</taxon>
        <taxon>Dikarya</taxon>
        <taxon>Basidiomycota</taxon>
        <taxon>Agaricomycotina</taxon>
        <taxon>Agaricomycetes</taxon>
        <taxon>Agaricomycetidae</taxon>
        <taxon>Agaricales</taxon>
        <taxon>Agaricineae</taxon>
        <taxon>Hymenogastraceae</taxon>
        <taxon>Gymnopilus</taxon>
    </lineage>
</organism>
<evidence type="ECO:0000256" key="1">
    <source>
        <dbReference type="SAM" id="MobiDB-lite"/>
    </source>
</evidence>
<evidence type="ECO:0000313" key="3">
    <source>
        <dbReference type="EMBL" id="KAF8903281.1"/>
    </source>
</evidence>
<keyword evidence="4" id="KW-1185">Reference proteome</keyword>
<comment type="caution">
    <text evidence="3">The sequence shown here is derived from an EMBL/GenBank/DDBJ whole genome shotgun (WGS) entry which is preliminary data.</text>
</comment>
<feature type="compositionally biased region" description="Low complexity" evidence="1">
    <location>
        <begin position="259"/>
        <end position="278"/>
    </location>
</feature>
<proteinExistence type="predicted"/>
<feature type="region of interest" description="Disordered" evidence="1">
    <location>
        <begin position="246"/>
        <end position="328"/>
    </location>
</feature>
<accession>A0A9P5TPS1</accession>
<feature type="region of interest" description="Disordered" evidence="1">
    <location>
        <begin position="443"/>
        <end position="465"/>
    </location>
</feature>
<feature type="compositionally biased region" description="Gly residues" evidence="1">
    <location>
        <begin position="453"/>
        <end position="462"/>
    </location>
</feature>
<dbReference type="Pfam" id="PF08588">
    <property type="entry name" value="Duc1"/>
    <property type="match status" value="2"/>
</dbReference>
<dbReference type="OrthoDB" id="2119945at2759"/>
<name>A0A9P5TPS1_GYMJU</name>
<dbReference type="PANTHER" id="PTHR34826">
    <property type="entry name" value="UPF0590 PROTEIN C409.17C"/>
    <property type="match status" value="1"/>
</dbReference>
<evidence type="ECO:0000259" key="2">
    <source>
        <dbReference type="Pfam" id="PF08588"/>
    </source>
</evidence>
<dbReference type="EMBL" id="JADNYJ010000031">
    <property type="protein sequence ID" value="KAF8903281.1"/>
    <property type="molecule type" value="Genomic_DNA"/>
</dbReference>
<dbReference type="InterPro" id="IPR013897">
    <property type="entry name" value="Duc1"/>
</dbReference>
<reference evidence="3" key="1">
    <citation type="submission" date="2020-11" db="EMBL/GenBank/DDBJ databases">
        <authorList>
            <consortium name="DOE Joint Genome Institute"/>
            <person name="Ahrendt S."/>
            <person name="Riley R."/>
            <person name="Andreopoulos W."/>
            <person name="LaButti K."/>
            <person name="Pangilinan J."/>
            <person name="Ruiz-duenas F.J."/>
            <person name="Barrasa J.M."/>
            <person name="Sanchez-Garcia M."/>
            <person name="Camarero S."/>
            <person name="Miyauchi S."/>
            <person name="Serrano A."/>
            <person name="Linde D."/>
            <person name="Babiker R."/>
            <person name="Drula E."/>
            <person name="Ayuso-Fernandez I."/>
            <person name="Pacheco R."/>
            <person name="Padilla G."/>
            <person name="Ferreira P."/>
            <person name="Barriuso J."/>
            <person name="Kellner H."/>
            <person name="Castanera R."/>
            <person name="Alfaro M."/>
            <person name="Ramirez L."/>
            <person name="Pisabarro A.G."/>
            <person name="Kuo A."/>
            <person name="Tritt A."/>
            <person name="Lipzen A."/>
            <person name="He G."/>
            <person name="Yan M."/>
            <person name="Ng V."/>
            <person name="Cullen D."/>
            <person name="Martin F."/>
            <person name="Rosso M.-N."/>
            <person name="Henrissat B."/>
            <person name="Hibbett D."/>
            <person name="Martinez A.T."/>
            <person name="Grigoriev I.V."/>
        </authorList>
    </citation>
    <scope>NUCLEOTIDE SEQUENCE</scope>
    <source>
        <strain evidence="3">AH 44721</strain>
    </source>
</reference>
<dbReference type="AlphaFoldDB" id="A0A9P5TPS1"/>
<protein>
    <recommendedName>
        <fullName evidence="2">Domain of unknown function at the cortex 1 domain-containing protein</fullName>
    </recommendedName>
</protein>
<feature type="compositionally biased region" description="Low complexity" evidence="1">
    <location>
        <begin position="291"/>
        <end position="318"/>
    </location>
</feature>
<feature type="domain" description="Domain of unknown function at the cortex 1" evidence="2">
    <location>
        <begin position="61"/>
        <end position="223"/>
    </location>
</feature>
<sequence length="489" mass="53060">MALTVGIPYGIATQLVLDGTKDVSRVILEFQDPTYLPISPPSSLATHFPIPQVSDLEMAPRLRVLAGTSPSTMVPITPLVNTSKSYPLSSPLFEGAVVAHIKGLTDEQGRVRNSEYFEREDRKGITWSIQVQGRFLVPFSADDILFGNTFDRPLKLPWGTSAVLKFMNYIDPTLEHDLMSSSKPWALSPLITTMPHFMHSRVPSPSSSDAELQLELEANSGAGVPPQFPPPFSIKDATEDLYLALAGGDSDNHNDEVLSDNSRSRSVSSASSSSSNYSIAVTGPGSRAHTPSDPSSSPPSSYKSSASTSSSLSSNSNSKHSKGSRLGGFGSTLKIKEAVKKVRRKKSIVGSGADYSEAHAEKEKELRALSGGGAGQRRSYFAQREKRRDVVFGPEDVITTDFCYGFINFAPSLSLQLPGGLSFDLMRYWDGQPVRFVCCERRKPESESDSGGDSKGGQGGEEPWGRIFWCVAIEVVDEDDGEDDDEEDE</sequence>
<feature type="domain" description="Domain of unknown function at the cortex 1" evidence="2">
    <location>
        <begin position="364"/>
        <end position="445"/>
    </location>
</feature>